<dbReference type="GeneTree" id="ENSGT01150000286943"/>
<dbReference type="Proteomes" id="UP000028761">
    <property type="component" value="Chromosome 6"/>
</dbReference>
<reference evidence="2" key="2">
    <citation type="submission" date="2025-08" db="UniProtKB">
        <authorList>
            <consortium name="Ensembl"/>
        </authorList>
    </citation>
    <scope>IDENTIFICATION</scope>
</reference>
<reference evidence="2 3" key="1">
    <citation type="submission" date="2012-03" db="EMBL/GenBank/DDBJ databases">
        <title>Whole Genome Assembly of Papio anubis.</title>
        <authorList>
            <person name="Liu Y.L."/>
            <person name="Abraham K.A."/>
            <person name="Akbar H.A."/>
            <person name="Ali S.A."/>
            <person name="Anosike U.A."/>
            <person name="Aqrawi P.A."/>
            <person name="Arias F.A."/>
            <person name="Attaway T.A."/>
            <person name="Awwad R.A."/>
            <person name="Babu C.B."/>
            <person name="Bandaranaike D.B."/>
            <person name="Battles P.B."/>
            <person name="Bell A.B."/>
            <person name="Beltran B.B."/>
            <person name="Berhane-Mersha D.B."/>
            <person name="Bess C.B."/>
            <person name="Bickham C.B."/>
            <person name="Bolden T.B."/>
            <person name="Carter K.C."/>
            <person name="Chau D.C."/>
            <person name="Chavez A.C."/>
            <person name="Clerc-Blankenburg K.C."/>
            <person name="Coyle M.C."/>
            <person name="Dao M.D."/>
            <person name="Davila M.L.D."/>
            <person name="Davy-Carroll L.D."/>
            <person name="Denson S.D."/>
            <person name="Dinh H.D."/>
            <person name="Fernandez S.F."/>
            <person name="Fernando P.F."/>
            <person name="Forbes L.F."/>
            <person name="Francis C.F."/>
            <person name="Francisco L.F."/>
            <person name="Fu Q.F."/>
            <person name="Garcia-Iii R.G."/>
            <person name="Garrett T.G."/>
            <person name="Gross S.G."/>
            <person name="Gubbala S.G."/>
            <person name="Hirani K.H."/>
            <person name="Hogues M.H."/>
            <person name="Hollins B.H."/>
            <person name="Jackson L.J."/>
            <person name="Javaid M.J."/>
            <person name="Jhangiani S.J."/>
            <person name="Johnson A.J."/>
            <person name="Johnson B.J."/>
            <person name="Jones J.J."/>
            <person name="Joshi V.J."/>
            <person name="Kalu J.K."/>
            <person name="Khan N.K."/>
            <person name="Korchina V.K."/>
            <person name="Kovar C.K."/>
            <person name="Lago L.L."/>
            <person name="Lara F.L."/>
            <person name="Le T.-K.L."/>
            <person name="Lee S.L."/>
            <person name="Legall-Iii F.L."/>
            <person name="Lemon S.L."/>
            <person name="Liu J.L."/>
            <person name="Liu Y.-S.L."/>
            <person name="Liyanage D.L."/>
            <person name="Lopez J.L."/>
            <person name="Lorensuhewa L.L."/>
            <person name="Mata R.M."/>
            <person name="Mathew T.M."/>
            <person name="Mercado C.M."/>
            <person name="Mercado I.M."/>
            <person name="Morales K.M."/>
            <person name="Morgan M.M."/>
            <person name="Munidasa M.M."/>
            <person name="Ngo D.N."/>
            <person name="Nguyen L.N."/>
            <person name="Nguyen T.N."/>
            <person name="Nguyen N.N."/>
            <person name="Obregon M.O."/>
            <person name="Okwuonu G.O."/>
            <person name="Ongeri F.O."/>
            <person name="Onwere C.O."/>
            <person name="Osifeso I.O."/>
            <person name="Parra A.P."/>
            <person name="Patil S.P."/>
            <person name="Perez A.P."/>
            <person name="Perez Y.P."/>
            <person name="Pham C.P."/>
            <person name="Pu L.-L.P."/>
            <person name="Puazo M.P."/>
            <person name="Quiroz J.Q."/>
            <person name="Rouhana J.R."/>
            <person name="Ruiz M.R."/>
            <person name="Ruiz S.-J.R."/>
            <person name="Saada N.S."/>
            <person name="Santibanez J.S."/>
            <person name="Scheel M.S."/>
            <person name="Schneider B.S."/>
            <person name="Simmons D.S."/>
            <person name="Sisson I.S."/>
            <person name="Tang L.-Y.T."/>
            <person name="Thornton R.T."/>
            <person name="Tisius J.T."/>
            <person name="Toledanes G.T."/>
            <person name="Trejos Z.T."/>
            <person name="Usmani K.U."/>
            <person name="Varghese R.V."/>
            <person name="Vattathil S.V."/>
            <person name="Vee V.V."/>
            <person name="Walker D.W."/>
            <person name="Weissenberger G.W."/>
            <person name="White C.W."/>
            <person name="Williams A.W."/>
            <person name="Woodworth J.W."/>
            <person name="Wright R.W."/>
            <person name="Zhu Y.Z."/>
            <person name="Han Y.H."/>
            <person name="Newsham I.N."/>
            <person name="Nazareth L.N."/>
            <person name="Worley K.W."/>
            <person name="Muzny D.M."/>
            <person name="Rogers J.R."/>
            <person name="Gibbs R.G."/>
        </authorList>
    </citation>
    <scope>NUCLEOTIDE SEQUENCE [LARGE SCALE GENOMIC DNA]</scope>
</reference>
<feature type="signal peptide" evidence="1">
    <location>
        <begin position="1"/>
        <end position="17"/>
    </location>
</feature>
<reference evidence="2" key="3">
    <citation type="submission" date="2025-09" db="UniProtKB">
        <authorList>
            <consortium name="Ensembl"/>
        </authorList>
    </citation>
    <scope>IDENTIFICATION</scope>
</reference>
<evidence type="ECO:0000313" key="2">
    <source>
        <dbReference type="Ensembl" id="ENSPANP00000058474.1"/>
    </source>
</evidence>
<keyword evidence="1" id="KW-0732">Signal</keyword>
<evidence type="ECO:0008006" key="4">
    <source>
        <dbReference type="Google" id="ProtNLM"/>
    </source>
</evidence>
<dbReference type="PANTHER" id="PTHR12138">
    <property type="entry name" value="PRIMATE-EXPANDED PROTEIN FAMILY"/>
    <property type="match status" value="1"/>
</dbReference>
<organism evidence="2 3">
    <name type="scientific">Papio anubis</name>
    <name type="common">Olive baboon</name>
    <dbReference type="NCBI Taxonomy" id="9555"/>
    <lineage>
        <taxon>Eukaryota</taxon>
        <taxon>Metazoa</taxon>
        <taxon>Chordata</taxon>
        <taxon>Craniata</taxon>
        <taxon>Vertebrata</taxon>
        <taxon>Euteleostomi</taxon>
        <taxon>Mammalia</taxon>
        <taxon>Eutheria</taxon>
        <taxon>Euarchontoglires</taxon>
        <taxon>Primates</taxon>
        <taxon>Haplorrhini</taxon>
        <taxon>Catarrhini</taxon>
        <taxon>Cercopithecidae</taxon>
        <taxon>Cercopithecinae</taxon>
        <taxon>Papio</taxon>
    </lineage>
</organism>
<sequence>MRTWIADIPFFFFLRQGFVLLPRLECSGAISAHCSLCLLGSSDSPASASRVAETTGLWYHARLLFVFLVETKFHHVGQAGLELLTSSDPPTSVSQNAGITGMSHCTWPASEFVCASSASCRA</sequence>
<protein>
    <recommendedName>
        <fullName evidence="4">Secreted protein</fullName>
    </recommendedName>
</protein>
<dbReference type="Ensembl" id="ENSPANT00000060833.1">
    <property type="protein sequence ID" value="ENSPANP00000058474.1"/>
    <property type="gene ID" value="ENSPANG00000047564.1"/>
</dbReference>
<keyword evidence="3" id="KW-1185">Reference proteome</keyword>
<accession>A0A8I5NVX7</accession>
<feature type="chain" id="PRO_5035298041" description="Secreted protein" evidence="1">
    <location>
        <begin position="18"/>
        <end position="122"/>
    </location>
</feature>
<dbReference type="PANTHER" id="PTHR12138:SF162">
    <property type="entry name" value="CHROMOSOME UNDETERMINED SCAFFOLD_275, WHOLE GENOME SHOTGUN SEQUENCE"/>
    <property type="match status" value="1"/>
</dbReference>
<evidence type="ECO:0000256" key="1">
    <source>
        <dbReference type="SAM" id="SignalP"/>
    </source>
</evidence>
<dbReference type="OMA" id="RTWIADI"/>
<dbReference type="PRINTS" id="PR02045">
    <property type="entry name" value="F138DOMAIN"/>
</dbReference>
<dbReference type="AlphaFoldDB" id="A0A8I5NVX7"/>
<dbReference type="PRINTS" id="PR02046">
    <property type="entry name" value="FAM138ABCDF"/>
</dbReference>
<name>A0A8I5NVX7_PAPAN</name>
<proteinExistence type="predicted"/>
<dbReference type="InterPro" id="IPR023245">
    <property type="entry name" value="FAM138"/>
</dbReference>
<evidence type="ECO:0000313" key="3">
    <source>
        <dbReference type="Proteomes" id="UP000028761"/>
    </source>
</evidence>